<comment type="caution">
    <text evidence="2">The sequence shown here is derived from an EMBL/GenBank/DDBJ whole genome shotgun (WGS) entry which is preliminary data.</text>
</comment>
<accession>A0ABR6CG58</accession>
<evidence type="ECO:0000313" key="2">
    <source>
        <dbReference type="EMBL" id="MBA9024031.1"/>
    </source>
</evidence>
<evidence type="ECO:0000256" key="1">
    <source>
        <dbReference type="SAM" id="MobiDB-lite"/>
    </source>
</evidence>
<dbReference type="Proteomes" id="UP000587524">
    <property type="component" value="Unassembled WGS sequence"/>
</dbReference>
<organism evidence="2 3">
    <name type="scientific">Aminobacter ciceronei</name>
    <dbReference type="NCBI Taxonomy" id="150723"/>
    <lineage>
        <taxon>Bacteria</taxon>
        <taxon>Pseudomonadati</taxon>
        <taxon>Pseudomonadota</taxon>
        <taxon>Alphaproteobacteria</taxon>
        <taxon>Hyphomicrobiales</taxon>
        <taxon>Phyllobacteriaceae</taxon>
        <taxon>Aminobacter</taxon>
    </lineage>
</organism>
<keyword evidence="3" id="KW-1185">Reference proteome</keyword>
<dbReference type="RefSeq" id="WP_182575959.1">
    <property type="nucleotide sequence ID" value="NZ_JACJHY010000045.1"/>
</dbReference>
<gene>
    <name evidence="2" type="ORF">HNQ97_006066</name>
</gene>
<proteinExistence type="predicted"/>
<evidence type="ECO:0000313" key="3">
    <source>
        <dbReference type="Proteomes" id="UP000587524"/>
    </source>
</evidence>
<dbReference type="EMBL" id="JACJHZ010000045">
    <property type="protein sequence ID" value="MBA9024031.1"/>
    <property type="molecule type" value="Genomic_DNA"/>
</dbReference>
<feature type="region of interest" description="Disordered" evidence="1">
    <location>
        <begin position="1"/>
        <end position="20"/>
    </location>
</feature>
<protein>
    <submittedName>
        <fullName evidence="2">Uncharacterized protein</fullName>
    </submittedName>
</protein>
<reference evidence="2 3" key="1">
    <citation type="submission" date="2020-08" db="EMBL/GenBank/DDBJ databases">
        <title>Genomic Encyclopedia of Type Strains, Phase IV (KMG-IV): sequencing the most valuable type-strain genomes for metagenomic binning, comparative biology and taxonomic classification.</title>
        <authorList>
            <person name="Goeker M."/>
        </authorList>
    </citation>
    <scope>NUCLEOTIDE SEQUENCE [LARGE SCALE GENOMIC DNA]</scope>
    <source>
        <strain evidence="2 3">DSM 17455</strain>
    </source>
</reference>
<name>A0ABR6CG58_9HYPH</name>
<sequence>MLLEKLPRRPRSRAGGALRGPGSGMIKKAIYWAASIGLSGRRSVACKYRRTAELRLKTKEKIDVQEFKSGLGTDSDSLIIAASLQTAGSGVIDR</sequence>